<evidence type="ECO:0000256" key="6">
    <source>
        <dbReference type="RuleBase" id="RU003355"/>
    </source>
</evidence>
<dbReference type="EC" id="3.4.-.-" evidence="10"/>
<reference evidence="11" key="1">
    <citation type="journal article" date="2019" name="Int. J. Syst. Evol. Microbiol.">
        <title>The Global Catalogue of Microorganisms (GCM) 10K type strain sequencing project: providing services to taxonomists for standard genome sequencing and annotation.</title>
        <authorList>
            <consortium name="The Broad Institute Genomics Platform"/>
            <consortium name="The Broad Institute Genome Sequencing Center for Infectious Disease"/>
            <person name="Wu L."/>
            <person name="Ma J."/>
        </authorList>
    </citation>
    <scope>NUCLEOTIDE SEQUENCE [LARGE SCALE GENOMIC DNA]</scope>
    <source>
        <strain evidence="11">CCUG 49560</strain>
    </source>
</reference>
<gene>
    <name evidence="10" type="ORF">ACFO8L_09875</name>
</gene>
<dbReference type="InterPro" id="IPR010259">
    <property type="entry name" value="S8pro/Inhibitor_I9"/>
</dbReference>
<dbReference type="InterPro" id="IPR050131">
    <property type="entry name" value="Peptidase_S8_subtilisin-like"/>
</dbReference>
<dbReference type="PROSITE" id="PS00138">
    <property type="entry name" value="SUBTILASE_SER"/>
    <property type="match status" value="1"/>
</dbReference>
<dbReference type="SUPFAM" id="SSF52743">
    <property type="entry name" value="Subtilisin-like"/>
    <property type="match status" value="1"/>
</dbReference>
<dbReference type="PROSITE" id="PS00136">
    <property type="entry name" value="SUBTILASE_ASP"/>
    <property type="match status" value="1"/>
</dbReference>
<evidence type="ECO:0000256" key="2">
    <source>
        <dbReference type="ARBA" id="ARBA00022670"/>
    </source>
</evidence>
<dbReference type="Gene3D" id="3.40.50.200">
    <property type="entry name" value="Peptidase S8/S53 domain"/>
    <property type="match status" value="1"/>
</dbReference>
<comment type="similarity">
    <text evidence="1 5 6">Belongs to the peptidase S8 family.</text>
</comment>
<dbReference type="InterPro" id="IPR023828">
    <property type="entry name" value="Peptidase_S8_Ser-AS"/>
</dbReference>
<dbReference type="PANTHER" id="PTHR43806:SF11">
    <property type="entry name" value="CEREVISIN-RELATED"/>
    <property type="match status" value="1"/>
</dbReference>
<feature type="active site" description="Charge relay system" evidence="5">
    <location>
        <position position="333"/>
    </location>
</feature>
<dbReference type="InterPro" id="IPR022398">
    <property type="entry name" value="Peptidase_S8_His-AS"/>
</dbReference>
<feature type="active site" description="Charge relay system" evidence="5">
    <location>
        <position position="150"/>
    </location>
</feature>
<keyword evidence="3 5" id="KW-0378">Hydrolase</keyword>
<keyword evidence="2 5" id="KW-0645">Protease</keyword>
<dbReference type="Pfam" id="PF00082">
    <property type="entry name" value="Peptidase_S8"/>
    <property type="match status" value="1"/>
</dbReference>
<dbReference type="PROSITE" id="PS51892">
    <property type="entry name" value="SUBTILASE"/>
    <property type="match status" value="1"/>
</dbReference>
<dbReference type="GO" id="GO:0016787">
    <property type="term" value="F:hydrolase activity"/>
    <property type="evidence" value="ECO:0007669"/>
    <property type="project" value="UniProtKB-KW"/>
</dbReference>
<evidence type="ECO:0000313" key="10">
    <source>
        <dbReference type="EMBL" id="MFC4586381.1"/>
    </source>
</evidence>
<dbReference type="InterPro" id="IPR034193">
    <property type="entry name" value="PCSK9_ProteinaseK-like"/>
</dbReference>
<dbReference type="EMBL" id="JBHSFN010000005">
    <property type="protein sequence ID" value="MFC4586381.1"/>
    <property type="molecule type" value="Genomic_DNA"/>
</dbReference>
<dbReference type="CDD" id="cd04077">
    <property type="entry name" value="Peptidases_S8_PCSK9_ProteinaseK_like"/>
    <property type="match status" value="1"/>
</dbReference>
<keyword evidence="11" id="KW-1185">Reference proteome</keyword>
<dbReference type="SUPFAM" id="SSF54897">
    <property type="entry name" value="Protease propeptides/inhibitors"/>
    <property type="match status" value="1"/>
</dbReference>
<dbReference type="Proteomes" id="UP001595891">
    <property type="component" value="Unassembled WGS sequence"/>
</dbReference>
<feature type="signal peptide" evidence="7">
    <location>
        <begin position="1"/>
        <end position="16"/>
    </location>
</feature>
<feature type="chain" id="PRO_5045062622" evidence="7">
    <location>
        <begin position="17"/>
        <end position="389"/>
    </location>
</feature>
<evidence type="ECO:0000259" key="8">
    <source>
        <dbReference type="Pfam" id="PF00082"/>
    </source>
</evidence>
<feature type="domain" description="Inhibitor I9" evidence="9">
    <location>
        <begin position="60"/>
        <end position="97"/>
    </location>
</feature>
<dbReference type="RefSeq" id="WP_262846674.1">
    <property type="nucleotide sequence ID" value="NZ_JANZYP010000050.1"/>
</dbReference>
<dbReference type="PROSITE" id="PS00137">
    <property type="entry name" value="SUBTILASE_HIS"/>
    <property type="match status" value="1"/>
</dbReference>
<dbReference type="InterPro" id="IPR023827">
    <property type="entry name" value="Peptidase_S8_Asp-AS"/>
</dbReference>
<name>A0ABV9ED10_9ACTN</name>
<evidence type="ECO:0000259" key="9">
    <source>
        <dbReference type="Pfam" id="PF05922"/>
    </source>
</evidence>
<dbReference type="Gene3D" id="3.30.70.80">
    <property type="entry name" value="Peptidase S8 propeptide/proteinase inhibitor I9"/>
    <property type="match status" value="1"/>
</dbReference>
<organism evidence="10 11">
    <name type="scientific">Sphaerisporangium corydalis</name>
    <dbReference type="NCBI Taxonomy" id="1441875"/>
    <lineage>
        <taxon>Bacteria</taxon>
        <taxon>Bacillati</taxon>
        <taxon>Actinomycetota</taxon>
        <taxon>Actinomycetes</taxon>
        <taxon>Streptosporangiales</taxon>
        <taxon>Streptosporangiaceae</taxon>
        <taxon>Sphaerisporangium</taxon>
    </lineage>
</organism>
<evidence type="ECO:0000256" key="7">
    <source>
        <dbReference type="SAM" id="SignalP"/>
    </source>
</evidence>
<feature type="active site" description="Charge relay system" evidence="5">
    <location>
        <position position="183"/>
    </location>
</feature>
<feature type="domain" description="Peptidase S8/S53" evidence="8">
    <location>
        <begin position="141"/>
        <end position="370"/>
    </location>
</feature>
<dbReference type="Pfam" id="PF05922">
    <property type="entry name" value="Inhibitor_I9"/>
    <property type="match status" value="1"/>
</dbReference>
<comment type="caution">
    <text evidence="10">The sequence shown here is derived from an EMBL/GenBank/DDBJ whole genome shotgun (WGS) entry which is preliminary data.</text>
</comment>
<dbReference type="PRINTS" id="PR00723">
    <property type="entry name" value="SUBTILISIN"/>
</dbReference>
<proteinExistence type="inferred from homology"/>
<sequence length="389" mass="39341">MIVLSALVTISPAAQAGTAAPRPRPVKVTTGSPHGIPGQYIVQLKPGASPSDVLIPVGVRPLRVYQHVFSGFAAKMTPAQIASMRLRPEVAAIEEDAYAYALDPLPARKGRSSAPTTSWGLDRIDQRNLPLSGTFTTSRNGTGVTAYIIDSGIDGANSQFTGRMTTGYDAVKDGQGTNDCLGHGTMVAGIVGGLTWGVARNVKLSPVRVLGCDGSGAFSGIIAGFDWVATHAVKPAVANASLGGSRSDAANAAATALADSGVFVSVAAGNSTEDACTISPASAPRVLSVAASSESDSFASFSNYGACVDVIAPGVNITSAKRGGGSVSGNGTSFASPFVTGVGALFKQLYGDKYPTSSVLAWLIGSATSGVVSSVPDKTPNKLLYTGGL</sequence>
<protein>
    <submittedName>
        <fullName evidence="10">S8 family peptidase</fullName>
        <ecNumber evidence="10">3.4.-.-</ecNumber>
    </submittedName>
</protein>
<evidence type="ECO:0000256" key="1">
    <source>
        <dbReference type="ARBA" id="ARBA00011073"/>
    </source>
</evidence>
<keyword evidence="7" id="KW-0732">Signal</keyword>
<dbReference type="InterPro" id="IPR015500">
    <property type="entry name" value="Peptidase_S8_subtilisin-rel"/>
</dbReference>
<keyword evidence="4 5" id="KW-0720">Serine protease</keyword>
<dbReference type="InterPro" id="IPR036852">
    <property type="entry name" value="Peptidase_S8/S53_dom_sf"/>
</dbReference>
<evidence type="ECO:0000256" key="3">
    <source>
        <dbReference type="ARBA" id="ARBA00022801"/>
    </source>
</evidence>
<evidence type="ECO:0000256" key="5">
    <source>
        <dbReference type="PROSITE-ProRule" id="PRU01240"/>
    </source>
</evidence>
<evidence type="ECO:0000313" key="11">
    <source>
        <dbReference type="Proteomes" id="UP001595891"/>
    </source>
</evidence>
<evidence type="ECO:0000256" key="4">
    <source>
        <dbReference type="ARBA" id="ARBA00022825"/>
    </source>
</evidence>
<dbReference type="InterPro" id="IPR000209">
    <property type="entry name" value="Peptidase_S8/S53_dom"/>
</dbReference>
<dbReference type="InterPro" id="IPR037045">
    <property type="entry name" value="S8pro/Inhibitor_I9_sf"/>
</dbReference>
<dbReference type="PANTHER" id="PTHR43806">
    <property type="entry name" value="PEPTIDASE S8"/>
    <property type="match status" value="1"/>
</dbReference>
<accession>A0ABV9ED10</accession>